<accession>A0A1M7Z6Z8</accession>
<dbReference type="RefSeq" id="WP_175563584.1">
    <property type="nucleotide sequence ID" value="NZ_FRXO01000001.1"/>
</dbReference>
<dbReference type="SUPFAM" id="SSF55729">
    <property type="entry name" value="Acyl-CoA N-acyltransferases (Nat)"/>
    <property type="match status" value="1"/>
</dbReference>
<gene>
    <name evidence="2" type="ORF">SAMN02745172_00364</name>
</gene>
<dbReference type="InterPro" id="IPR000182">
    <property type="entry name" value="GNAT_dom"/>
</dbReference>
<dbReference type="Gene3D" id="3.40.630.30">
    <property type="match status" value="1"/>
</dbReference>
<name>A0A1M7Z6Z8_9HYPH</name>
<dbReference type="InterPro" id="IPR016181">
    <property type="entry name" value="Acyl_CoA_acyltransferase"/>
</dbReference>
<protein>
    <recommendedName>
        <fullName evidence="1">N-acetyltransferase domain-containing protein</fullName>
    </recommendedName>
</protein>
<keyword evidence="3" id="KW-1185">Reference proteome</keyword>
<reference evidence="2 3" key="1">
    <citation type="submission" date="2016-12" db="EMBL/GenBank/DDBJ databases">
        <authorList>
            <person name="Song W.-J."/>
            <person name="Kurnit D.M."/>
        </authorList>
    </citation>
    <scope>NUCLEOTIDE SEQUENCE [LARGE SCALE GENOMIC DNA]</scope>
    <source>
        <strain evidence="2 3">DSM 19599</strain>
    </source>
</reference>
<dbReference type="Proteomes" id="UP000186406">
    <property type="component" value="Unassembled WGS sequence"/>
</dbReference>
<feature type="domain" description="N-acetyltransferase" evidence="1">
    <location>
        <begin position="22"/>
        <end position="187"/>
    </location>
</feature>
<evidence type="ECO:0000313" key="2">
    <source>
        <dbReference type="EMBL" id="SHO60639.1"/>
    </source>
</evidence>
<evidence type="ECO:0000313" key="3">
    <source>
        <dbReference type="Proteomes" id="UP000186406"/>
    </source>
</evidence>
<dbReference type="GO" id="GO:0016747">
    <property type="term" value="F:acyltransferase activity, transferring groups other than amino-acyl groups"/>
    <property type="evidence" value="ECO:0007669"/>
    <property type="project" value="InterPro"/>
</dbReference>
<dbReference type="STRING" id="1123029.SAMN02745172_00364"/>
<organism evidence="2 3">
    <name type="scientific">Pseudoxanthobacter soli DSM 19599</name>
    <dbReference type="NCBI Taxonomy" id="1123029"/>
    <lineage>
        <taxon>Bacteria</taxon>
        <taxon>Pseudomonadati</taxon>
        <taxon>Pseudomonadota</taxon>
        <taxon>Alphaproteobacteria</taxon>
        <taxon>Hyphomicrobiales</taxon>
        <taxon>Segnochrobactraceae</taxon>
        <taxon>Pseudoxanthobacter</taxon>
    </lineage>
</organism>
<evidence type="ECO:0000259" key="1">
    <source>
        <dbReference type="PROSITE" id="PS51186"/>
    </source>
</evidence>
<dbReference type="EMBL" id="FRXO01000001">
    <property type="protein sequence ID" value="SHO60639.1"/>
    <property type="molecule type" value="Genomic_DNA"/>
</dbReference>
<proteinExistence type="predicted"/>
<dbReference type="Pfam" id="PF00583">
    <property type="entry name" value="Acetyltransf_1"/>
    <property type="match status" value="1"/>
</dbReference>
<dbReference type="PROSITE" id="PS51186">
    <property type="entry name" value="GNAT"/>
    <property type="match status" value="1"/>
</dbReference>
<sequence length="239" mass="25122">MPKSLSADATVIPAGGQGDTGLEWCELGPDDIDAIFALHLAGMAGLPDPGIVKPERREFFAMLLGGGGRILGVRHGSDLIAYGVLQYDLSSEGVPRRALGVGASEPVAKLAGAAVAQGYRGRGLQRLLARRRVALAAAAGYRHLFSTSSPQNPVSWANLLAEGFVIVDLAEKYGGLLRFILHRQPDREAIAPALWCAADESDAVRRHLASGHIGVAQRVASDGRVEIGFGAAAQREAVE</sequence>
<dbReference type="AlphaFoldDB" id="A0A1M7Z6Z8"/>